<feature type="region of interest" description="Disordered" evidence="1">
    <location>
        <begin position="307"/>
        <end position="335"/>
    </location>
</feature>
<feature type="region of interest" description="Disordered" evidence="1">
    <location>
        <begin position="161"/>
        <end position="219"/>
    </location>
</feature>
<dbReference type="EMBL" id="ML978322">
    <property type="protein sequence ID" value="KAF2023832.1"/>
    <property type="molecule type" value="Genomic_DNA"/>
</dbReference>
<feature type="compositionally biased region" description="Basic and acidic residues" evidence="1">
    <location>
        <begin position="185"/>
        <end position="196"/>
    </location>
</feature>
<reference evidence="2" key="1">
    <citation type="journal article" date="2020" name="Stud. Mycol.">
        <title>101 Dothideomycetes genomes: a test case for predicting lifestyles and emergence of pathogens.</title>
        <authorList>
            <person name="Haridas S."/>
            <person name="Albert R."/>
            <person name="Binder M."/>
            <person name="Bloem J."/>
            <person name="Labutti K."/>
            <person name="Salamov A."/>
            <person name="Andreopoulos B."/>
            <person name="Baker S."/>
            <person name="Barry K."/>
            <person name="Bills G."/>
            <person name="Bluhm B."/>
            <person name="Cannon C."/>
            <person name="Castanera R."/>
            <person name="Culley D."/>
            <person name="Daum C."/>
            <person name="Ezra D."/>
            <person name="Gonzalez J."/>
            <person name="Henrissat B."/>
            <person name="Kuo A."/>
            <person name="Liang C."/>
            <person name="Lipzen A."/>
            <person name="Lutzoni F."/>
            <person name="Magnuson J."/>
            <person name="Mondo S."/>
            <person name="Nolan M."/>
            <person name="Ohm R."/>
            <person name="Pangilinan J."/>
            <person name="Park H.-J."/>
            <person name="Ramirez L."/>
            <person name="Alfaro M."/>
            <person name="Sun H."/>
            <person name="Tritt A."/>
            <person name="Yoshinaga Y."/>
            <person name="Zwiers L.-H."/>
            <person name="Turgeon B."/>
            <person name="Goodwin S."/>
            <person name="Spatafora J."/>
            <person name="Crous P."/>
            <person name="Grigoriev I."/>
        </authorList>
    </citation>
    <scope>NUCLEOTIDE SEQUENCE</scope>
    <source>
        <strain evidence="2">CBS 110217</strain>
    </source>
</reference>
<organism evidence="2 3">
    <name type="scientific">Setomelanomma holmii</name>
    <dbReference type="NCBI Taxonomy" id="210430"/>
    <lineage>
        <taxon>Eukaryota</taxon>
        <taxon>Fungi</taxon>
        <taxon>Dikarya</taxon>
        <taxon>Ascomycota</taxon>
        <taxon>Pezizomycotina</taxon>
        <taxon>Dothideomycetes</taxon>
        <taxon>Pleosporomycetidae</taxon>
        <taxon>Pleosporales</taxon>
        <taxon>Pleosporineae</taxon>
        <taxon>Phaeosphaeriaceae</taxon>
        <taxon>Setomelanomma</taxon>
    </lineage>
</organism>
<accession>A0A9P4GXK3</accession>
<feature type="compositionally biased region" description="Basic and acidic residues" evidence="1">
    <location>
        <begin position="161"/>
        <end position="171"/>
    </location>
</feature>
<protein>
    <submittedName>
        <fullName evidence="2">Uncharacterized protein</fullName>
    </submittedName>
</protein>
<keyword evidence="3" id="KW-1185">Reference proteome</keyword>
<evidence type="ECO:0000313" key="2">
    <source>
        <dbReference type="EMBL" id="KAF2023832.1"/>
    </source>
</evidence>
<proteinExistence type="predicted"/>
<evidence type="ECO:0000313" key="3">
    <source>
        <dbReference type="Proteomes" id="UP000799777"/>
    </source>
</evidence>
<dbReference type="Proteomes" id="UP000799777">
    <property type="component" value="Unassembled WGS sequence"/>
</dbReference>
<feature type="compositionally biased region" description="Polar residues" evidence="1">
    <location>
        <begin position="206"/>
        <end position="219"/>
    </location>
</feature>
<dbReference type="AlphaFoldDB" id="A0A9P4GXK3"/>
<sequence length="408" mass="45195">MAHKAVIQSWKKDDIPNFIRAGIEDPACGARLDILTMIWAHRNASSVDLPSLLASSKKDPPHVFNRIQSLVQIGQAKAEWDAHKIQRSCILGIIKDRKATRKSFAALEDYLQNIESINRAYGELDALLLCGTPESPVSLCNRKGQLRALLRVLDFESGHINHSKTHSDAQRSPEQCGDHGLAPQSDRKPYQKKVGDTTEVTTTEESAQTVHLQNSSGNSALQDVVYRKGSQTPTQFQVARNSPTGHHATQCAPLKEPFTPHDMMAETNEAQFTVNQSVHPSKRPLHHTEGHRNDQHHLVATTAAVTYARQDPSSKRPRRQSMEGQGAGDRMSAEDARSFTVLSQWPCGPDAQLPLHKLIPDHGSFSTDESERFHYKGQVSLPGTSDRLVTYTWSGYHACVTLGKSEIA</sequence>
<gene>
    <name evidence="2" type="ORF">EK21DRAFT_94598</name>
</gene>
<evidence type="ECO:0000256" key="1">
    <source>
        <dbReference type="SAM" id="MobiDB-lite"/>
    </source>
</evidence>
<comment type="caution">
    <text evidence="2">The sequence shown here is derived from an EMBL/GenBank/DDBJ whole genome shotgun (WGS) entry which is preliminary data.</text>
</comment>
<name>A0A9P4GXK3_9PLEO</name>